<feature type="transmembrane region" description="Helical" evidence="1">
    <location>
        <begin position="91"/>
        <end position="109"/>
    </location>
</feature>
<protein>
    <submittedName>
        <fullName evidence="2">Uncharacterized protein</fullName>
    </submittedName>
</protein>
<dbReference type="Proteomes" id="UP000003111">
    <property type="component" value="Unassembled WGS sequence"/>
</dbReference>
<dbReference type="OrthoDB" id="5189031at2"/>
<organism evidence="2 3">
    <name type="scientific">Aeromicrobium marinum DSM 15272</name>
    <dbReference type="NCBI Taxonomy" id="585531"/>
    <lineage>
        <taxon>Bacteria</taxon>
        <taxon>Bacillati</taxon>
        <taxon>Actinomycetota</taxon>
        <taxon>Actinomycetes</taxon>
        <taxon>Propionibacteriales</taxon>
        <taxon>Nocardioidaceae</taxon>
        <taxon>Aeromicrobium</taxon>
    </lineage>
</organism>
<accession>E2SFS9</accession>
<feature type="transmembrane region" description="Helical" evidence="1">
    <location>
        <begin position="20"/>
        <end position="38"/>
    </location>
</feature>
<gene>
    <name evidence="2" type="ORF">HMPREF0063_12888</name>
</gene>
<feature type="transmembrane region" description="Helical" evidence="1">
    <location>
        <begin position="58"/>
        <end position="79"/>
    </location>
</feature>
<feature type="transmembrane region" description="Helical" evidence="1">
    <location>
        <begin position="183"/>
        <end position="202"/>
    </location>
</feature>
<reference evidence="2" key="1">
    <citation type="submission" date="2010-08" db="EMBL/GenBank/DDBJ databases">
        <authorList>
            <person name="Muzny D."/>
            <person name="Qin X."/>
            <person name="Buhay C."/>
            <person name="Dugan-Rocha S."/>
            <person name="Ding Y."/>
            <person name="Chen G."/>
            <person name="Hawes A."/>
            <person name="Holder M."/>
            <person name="Jhangiani S."/>
            <person name="Johnson A."/>
            <person name="Khan Z."/>
            <person name="Li Z."/>
            <person name="Liu W."/>
            <person name="Liu X."/>
            <person name="Perez L."/>
            <person name="Shen H."/>
            <person name="Wang Q."/>
            <person name="Watt J."/>
            <person name="Xi L."/>
            <person name="Xin Y."/>
            <person name="Zhou J."/>
            <person name="Deng J."/>
            <person name="Jiang H."/>
            <person name="Liu Y."/>
            <person name="Qu J."/>
            <person name="Song X.-Z."/>
            <person name="Zhang L."/>
            <person name="Villasana D."/>
            <person name="Johnson A."/>
            <person name="Liu J."/>
            <person name="Liyanage D."/>
            <person name="Lorensuhewa L."/>
            <person name="Robinson T."/>
            <person name="Song A."/>
            <person name="Song B.-B."/>
            <person name="Dinh H."/>
            <person name="Thornton R."/>
            <person name="Coyle M."/>
            <person name="Francisco L."/>
            <person name="Jackson L."/>
            <person name="Javaid M."/>
            <person name="Korchina V."/>
            <person name="Kovar C."/>
            <person name="Mata R."/>
            <person name="Mathew T."/>
            <person name="Ngo R."/>
            <person name="Nguyen L."/>
            <person name="Nguyen N."/>
            <person name="Okwuonu G."/>
            <person name="Ongeri F."/>
            <person name="Pham C."/>
            <person name="Simmons D."/>
            <person name="Wilczek-Boney K."/>
            <person name="Hale W."/>
            <person name="Jakkamsetti A."/>
            <person name="Pham P."/>
            <person name="Ruth R."/>
            <person name="San Lucas F."/>
            <person name="Warren J."/>
            <person name="Zhang J."/>
            <person name="Zhao Z."/>
            <person name="Zhou C."/>
            <person name="Zhu D."/>
            <person name="Lee S."/>
            <person name="Bess C."/>
            <person name="Blankenburg K."/>
            <person name="Forbes L."/>
            <person name="Fu Q."/>
            <person name="Gubbala S."/>
            <person name="Hirani K."/>
            <person name="Jayaseelan J.C."/>
            <person name="Lara F."/>
            <person name="Munidasa M."/>
            <person name="Palculict T."/>
            <person name="Patil S."/>
            <person name="Pu L.-L."/>
            <person name="Saada N."/>
            <person name="Tang L."/>
            <person name="Weissenberger G."/>
            <person name="Zhu Y."/>
            <person name="Hemphill L."/>
            <person name="Shang Y."/>
            <person name="Youmans B."/>
            <person name="Ayvaz T."/>
            <person name="Ross M."/>
            <person name="Santibanez J."/>
            <person name="Aqrawi P."/>
            <person name="Gross S."/>
            <person name="Joshi V."/>
            <person name="Fowler G."/>
            <person name="Nazareth L."/>
            <person name="Reid J."/>
            <person name="Worley K."/>
            <person name="Petrosino J."/>
            <person name="Highlander S."/>
            <person name="Gibbs R."/>
        </authorList>
    </citation>
    <scope>NUCLEOTIDE SEQUENCE [LARGE SCALE GENOMIC DNA]</scope>
    <source>
        <strain evidence="2">DSM 15272</strain>
    </source>
</reference>
<dbReference type="EMBL" id="ACLF03000014">
    <property type="protein sequence ID" value="EFQ81981.1"/>
    <property type="molecule type" value="Genomic_DNA"/>
</dbReference>
<comment type="caution">
    <text evidence="2">The sequence shown here is derived from an EMBL/GenBank/DDBJ whole genome shotgun (WGS) entry which is preliminary data.</text>
</comment>
<dbReference type="RefSeq" id="WP_007079030.1">
    <property type="nucleotide sequence ID" value="NZ_CM001024.1"/>
</dbReference>
<evidence type="ECO:0000313" key="2">
    <source>
        <dbReference type="EMBL" id="EFQ81981.1"/>
    </source>
</evidence>
<feature type="transmembrane region" description="Helical" evidence="1">
    <location>
        <begin position="150"/>
        <end position="171"/>
    </location>
</feature>
<feature type="transmembrane region" description="Helical" evidence="1">
    <location>
        <begin position="231"/>
        <end position="249"/>
    </location>
</feature>
<sequence>MNSTHDHDTLTTADHRSLGWAVLAAAVLQVVAPLVTIAGPGSAPGSGGPDLLITPASWAFSIWGVIYALAVVHAVVVLVRGPGLVPRRLQIDQLVLYLGAAAWVGLAGLDSSVATAAALLVMTVAAVDGVVVAARAIVSPAWAEVLTRVTIGLYAGWVSVAVFLNLSTAAVSIDLLDATDSGWQIGVLVVAVATLVAVLLAAGANPAYAAAGVWAMVAITVAGGSDRSATITTIAVAAAVGLLVVVGAARRRLRGPRGIVP</sequence>
<keyword evidence="1" id="KW-1133">Transmembrane helix</keyword>
<dbReference type="HOGENOM" id="CLU_067293_3_0_11"/>
<feature type="transmembrane region" description="Helical" evidence="1">
    <location>
        <begin position="115"/>
        <end position="138"/>
    </location>
</feature>
<name>E2SFS9_9ACTN</name>
<dbReference type="eggNOG" id="ENOG5032RWH">
    <property type="taxonomic scope" value="Bacteria"/>
</dbReference>
<evidence type="ECO:0000313" key="3">
    <source>
        <dbReference type="Proteomes" id="UP000003111"/>
    </source>
</evidence>
<dbReference type="STRING" id="585531.HMPREF0063_12888"/>
<feature type="transmembrane region" description="Helical" evidence="1">
    <location>
        <begin position="207"/>
        <end position="225"/>
    </location>
</feature>
<keyword evidence="3" id="KW-1185">Reference proteome</keyword>
<proteinExistence type="predicted"/>
<dbReference type="AlphaFoldDB" id="E2SFS9"/>
<keyword evidence="1" id="KW-0812">Transmembrane</keyword>
<evidence type="ECO:0000256" key="1">
    <source>
        <dbReference type="SAM" id="Phobius"/>
    </source>
</evidence>
<keyword evidence="1" id="KW-0472">Membrane</keyword>